<accession>A0A443SF37</accession>
<dbReference type="Pfam" id="PF05871">
    <property type="entry name" value="ESCRT-II"/>
    <property type="match status" value="1"/>
</dbReference>
<dbReference type="Proteomes" id="UP000288716">
    <property type="component" value="Unassembled WGS sequence"/>
</dbReference>
<dbReference type="Gene3D" id="1.10.10.570">
    <property type="entry name" value="Winged helix' DNA-binding domain. Chain C. Domain 1"/>
    <property type="match status" value="1"/>
</dbReference>
<dbReference type="PANTHER" id="PTHR13149:SF0">
    <property type="entry name" value="VACUOLAR PROTEIN-SORTING-ASSOCIATED PROTEIN 25"/>
    <property type="match status" value="1"/>
</dbReference>
<keyword evidence="5" id="KW-0963">Cytoplasm</keyword>
<dbReference type="GO" id="GO:0005198">
    <property type="term" value="F:structural molecule activity"/>
    <property type="evidence" value="ECO:0007669"/>
    <property type="project" value="TreeGrafter"/>
</dbReference>
<keyword evidence="8" id="KW-1133">Transmembrane helix</keyword>
<reference evidence="9 10" key="1">
    <citation type="journal article" date="2018" name="Gigascience">
        <title>Genomes of trombidid mites reveal novel predicted allergens and laterally-transferred genes associated with secondary metabolism.</title>
        <authorList>
            <person name="Dong X."/>
            <person name="Chaisiri K."/>
            <person name="Xia D."/>
            <person name="Armstrong S.D."/>
            <person name="Fang Y."/>
            <person name="Donnelly M.J."/>
            <person name="Kadowaki T."/>
            <person name="McGarry J.W."/>
            <person name="Darby A.C."/>
            <person name="Makepeace B.L."/>
        </authorList>
    </citation>
    <scope>NUCLEOTIDE SEQUENCE [LARGE SCALE GENOMIC DNA]</scope>
    <source>
        <strain evidence="9">UoL-UT</strain>
    </source>
</reference>
<dbReference type="GO" id="GO:0022857">
    <property type="term" value="F:transmembrane transporter activity"/>
    <property type="evidence" value="ECO:0007669"/>
    <property type="project" value="InterPro"/>
</dbReference>
<protein>
    <recommendedName>
        <fullName evidence="3">Vacuolar protein-sorting-associated protein 25</fullName>
    </recommendedName>
    <alternativeName>
        <fullName evidence="7">ESCRT-II complex subunit VPS25</fullName>
    </alternativeName>
</protein>
<comment type="caution">
    <text evidence="9">The sequence shown here is derived from an EMBL/GenBank/DDBJ whole genome shotgun (WGS) entry which is preliminary data.</text>
</comment>
<evidence type="ECO:0000256" key="6">
    <source>
        <dbReference type="ARBA" id="ARBA00022927"/>
    </source>
</evidence>
<dbReference type="InterPro" id="IPR036259">
    <property type="entry name" value="MFS_trans_sf"/>
</dbReference>
<comment type="subcellular location">
    <subcellularLocation>
        <location evidence="1">Cytoplasm</location>
    </subcellularLocation>
</comment>
<feature type="transmembrane region" description="Helical" evidence="8">
    <location>
        <begin position="219"/>
        <end position="239"/>
    </location>
</feature>
<dbReference type="OrthoDB" id="245150at2759"/>
<comment type="similarity">
    <text evidence="2">Belongs to the VPS25 family.</text>
</comment>
<dbReference type="SUPFAM" id="SSF46785">
    <property type="entry name" value="Winged helix' DNA-binding domain"/>
    <property type="match status" value="2"/>
</dbReference>
<dbReference type="SUPFAM" id="SSF103473">
    <property type="entry name" value="MFS general substrate transporter"/>
    <property type="match status" value="1"/>
</dbReference>
<evidence type="ECO:0000256" key="3">
    <source>
        <dbReference type="ARBA" id="ARBA00017934"/>
    </source>
</evidence>
<dbReference type="InterPro" id="IPR036390">
    <property type="entry name" value="WH_DNA-bd_sf"/>
</dbReference>
<dbReference type="GO" id="GO:0042803">
    <property type="term" value="F:protein homodimerization activity"/>
    <property type="evidence" value="ECO:0007669"/>
    <property type="project" value="TreeGrafter"/>
</dbReference>
<dbReference type="InterPro" id="IPR014041">
    <property type="entry name" value="ESCRT-II_cplx_Vps25-sub_N"/>
</dbReference>
<dbReference type="FunFam" id="1.10.10.570:FF:000003">
    <property type="entry name" value="Vacuolar protein-sorting-associated protein 25"/>
    <property type="match status" value="1"/>
</dbReference>
<keyword evidence="10" id="KW-1185">Reference proteome</keyword>
<dbReference type="EMBL" id="NCKV01003029">
    <property type="protein sequence ID" value="RWS26134.1"/>
    <property type="molecule type" value="Genomic_DNA"/>
</dbReference>
<name>A0A443SF37_9ACAR</name>
<evidence type="ECO:0000313" key="9">
    <source>
        <dbReference type="EMBL" id="RWS26134.1"/>
    </source>
</evidence>
<evidence type="ECO:0000313" key="10">
    <source>
        <dbReference type="Proteomes" id="UP000288716"/>
    </source>
</evidence>
<dbReference type="InterPro" id="IPR008570">
    <property type="entry name" value="ESCRT-II_cplx_Vps25-sub"/>
</dbReference>
<dbReference type="VEuPathDB" id="VectorBase:LDEU005907"/>
<evidence type="ECO:0000256" key="8">
    <source>
        <dbReference type="SAM" id="Phobius"/>
    </source>
</evidence>
<keyword evidence="4" id="KW-0813">Transport</keyword>
<feature type="transmembrane region" description="Helical" evidence="8">
    <location>
        <begin position="251"/>
        <end position="274"/>
    </location>
</feature>
<evidence type="ECO:0000256" key="1">
    <source>
        <dbReference type="ARBA" id="ARBA00004496"/>
    </source>
</evidence>
<evidence type="ECO:0000256" key="4">
    <source>
        <dbReference type="ARBA" id="ARBA00022448"/>
    </source>
</evidence>
<evidence type="ECO:0000256" key="2">
    <source>
        <dbReference type="ARBA" id="ARBA00009674"/>
    </source>
</evidence>
<gene>
    <name evidence="9" type="ORF">B4U80_08794</name>
</gene>
<feature type="transmembrane region" description="Helical" evidence="8">
    <location>
        <begin position="280"/>
        <end position="298"/>
    </location>
</feature>
<evidence type="ECO:0000256" key="5">
    <source>
        <dbReference type="ARBA" id="ARBA00022490"/>
    </source>
</evidence>
<dbReference type="Pfam" id="PF07690">
    <property type="entry name" value="MFS_1"/>
    <property type="match status" value="1"/>
</dbReference>
<dbReference type="STRING" id="299467.A0A443SF37"/>
<dbReference type="PANTHER" id="PTHR13149">
    <property type="entry name" value="VACUOLAR PROTEIN SORTING-ASSOCIATED PROTEIN VPS25"/>
    <property type="match status" value="1"/>
</dbReference>
<dbReference type="GO" id="GO:0043328">
    <property type="term" value="P:protein transport to vacuole involved in ubiquitin-dependent protein catabolic process via the multivesicular body sorting pathway"/>
    <property type="evidence" value="ECO:0007669"/>
    <property type="project" value="TreeGrafter"/>
</dbReference>
<evidence type="ECO:0000256" key="7">
    <source>
        <dbReference type="ARBA" id="ARBA00030094"/>
    </source>
</evidence>
<feature type="transmembrane region" description="Helical" evidence="8">
    <location>
        <begin position="195"/>
        <end position="213"/>
    </location>
</feature>
<feature type="transmembrane region" description="Helical" evidence="8">
    <location>
        <begin position="163"/>
        <end position="183"/>
    </location>
</feature>
<dbReference type="InterPro" id="IPR036388">
    <property type="entry name" value="WH-like_DNA-bd_sf"/>
</dbReference>
<keyword evidence="8" id="KW-0472">Membrane</keyword>
<dbReference type="AlphaFoldDB" id="A0A443SF37"/>
<keyword evidence="6" id="KW-0653">Protein transport</keyword>
<organism evidence="9 10">
    <name type="scientific">Leptotrombidium deliense</name>
    <dbReference type="NCBI Taxonomy" id="299467"/>
    <lineage>
        <taxon>Eukaryota</taxon>
        <taxon>Metazoa</taxon>
        <taxon>Ecdysozoa</taxon>
        <taxon>Arthropoda</taxon>
        <taxon>Chelicerata</taxon>
        <taxon>Arachnida</taxon>
        <taxon>Acari</taxon>
        <taxon>Acariformes</taxon>
        <taxon>Trombidiformes</taxon>
        <taxon>Prostigmata</taxon>
        <taxon>Anystina</taxon>
        <taxon>Parasitengona</taxon>
        <taxon>Trombiculoidea</taxon>
        <taxon>Trombiculidae</taxon>
        <taxon>Leptotrombidium</taxon>
    </lineage>
</organism>
<proteinExistence type="inferred from homology"/>
<dbReference type="InterPro" id="IPR011701">
    <property type="entry name" value="MFS"/>
</dbReference>
<dbReference type="Gene3D" id="1.10.10.10">
    <property type="entry name" value="Winged helix-like DNA-binding domain superfamily/Winged helix DNA-binding domain"/>
    <property type="match status" value="1"/>
</dbReference>
<keyword evidence="8" id="KW-0812">Transmembrane</keyword>
<sequence length="302" mass="34543">MGFEYPWQYSFPPFFTLQPNLETRKVQLEGWKSLILSYCQHNRIYSLEVQQYLNEPLFNNREINRQLNYDTLVTILDYLREKGNIEWTDKRKVKCFVYWKTPEEWANVIYQWVQKKSLTNTVCTFYEILSGDDTSKEEFHGLNEDVFRKAINPFGQTFISDDFLLSAIGACAAVGNALCRLLAGHLKDMVTYKKCCIPLSAIATVLVSTLIFTTEFHPLFYAAWIVISVSITGSQYALMPSAVTEYFGERYASINIGLVYMSTVIANILGAVGSQVLTQYIGWKGMIAVIAFCTLIDFEKVG</sequence>
<dbReference type="Gene3D" id="1.20.1250.20">
    <property type="entry name" value="MFS general substrate transporter like domains"/>
    <property type="match status" value="1"/>
</dbReference>
<dbReference type="GO" id="GO:0000814">
    <property type="term" value="C:ESCRT II complex"/>
    <property type="evidence" value="ECO:0007669"/>
    <property type="project" value="InterPro"/>
</dbReference>